<feature type="domain" description="C2H2-type" evidence="8">
    <location>
        <begin position="148"/>
        <end position="176"/>
    </location>
</feature>
<keyword evidence="5" id="KW-0206">Cytoskeleton</keyword>
<dbReference type="OrthoDB" id="10649472at2759"/>
<dbReference type="VEuPathDB" id="GiardiaDB:SS50377_26617"/>
<dbReference type="Proteomes" id="UP000018208">
    <property type="component" value="Unassembled WGS sequence"/>
</dbReference>
<dbReference type="InterPro" id="IPR051241">
    <property type="entry name" value="DZIP_RILPL"/>
</dbReference>
<reference evidence="10" key="2">
    <citation type="submission" date="2020-12" db="EMBL/GenBank/DDBJ databases">
        <title>New Spironucleus salmonicida genome in near-complete chromosomes.</title>
        <authorList>
            <person name="Xu F."/>
            <person name="Kurt Z."/>
            <person name="Jimenez-Gonzalez A."/>
            <person name="Astvaldsson A."/>
            <person name="Andersson J.O."/>
            <person name="Svard S.G."/>
        </authorList>
    </citation>
    <scope>NUCLEOTIDE SEQUENCE</scope>
    <source>
        <strain evidence="10">ATCC 50377</strain>
    </source>
</reference>
<keyword evidence="7" id="KW-0862">Zinc</keyword>
<reference evidence="9 10" key="1">
    <citation type="journal article" date="2014" name="PLoS Genet.">
        <title>The Genome of Spironucleus salmonicida Highlights a Fish Pathogen Adapted to Fluctuating Environments.</title>
        <authorList>
            <person name="Xu F."/>
            <person name="Jerlstrom-Hultqvist J."/>
            <person name="Einarsson E."/>
            <person name="Astvaldsson A."/>
            <person name="Svard S.G."/>
            <person name="Andersson J.O."/>
        </authorList>
    </citation>
    <scope>NUCLEOTIDE SEQUENCE</scope>
    <source>
        <strain evidence="10">ATCC 50377</strain>
    </source>
</reference>
<accession>V6LAI2</accession>
<evidence type="ECO:0000256" key="4">
    <source>
        <dbReference type="ARBA" id="ARBA00023054"/>
    </source>
</evidence>
<evidence type="ECO:0000256" key="5">
    <source>
        <dbReference type="ARBA" id="ARBA00023212"/>
    </source>
</evidence>
<comment type="subcellular location">
    <subcellularLocation>
        <location evidence="2">Cytoplasm</location>
        <location evidence="2">Cytoskeleton</location>
        <location evidence="2">Cilium basal body</location>
    </subcellularLocation>
    <subcellularLocation>
        <location evidence="1">Cytoplasm</location>
        <location evidence="1">Cytoskeleton</location>
        <location evidence="1">Microtubule organizing center</location>
        <location evidence="1">Centrosome</location>
        <location evidence="1">Centriole</location>
    </subcellularLocation>
</comment>
<dbReference type="PANTHER" id="PTHR21502:SF3">
    <property type="entry name" value="CILIUM ASSEMBLY PROTEIN DZIP1L"/>
    <property type="match status" value="1"/>
</dbReference>
<dbReference type="GO" id="GO:0005814">
    <property type="term" value="C:centriole"/>
    <property type="evidence" value="ECO:0007669"/>
    <property type="project" value="UniProtKB-SubCell"/>
</dbReference>
<dbReference type="PROSITE" id="PS00028">
    <property type="entry name" value="ZINC_FINGER_C2H2_1"/>
    <property type="match status" value="1"/>
</dbReference>
<evidence type="ECO:0000259" key="8">
    <source>
        <dbReference type="PROSITE" id="PS50157"/>
    </source>
</evidence>
<dbReference type="EMBL" id="AUWU02000006">
    <property type="protein sequence ID" value="KAH0572407.1"/>
    <property type="molecule type" value="Genomic_DNA"/>
</dbReference>
<keyword evidence="5" id="KW-0963">Cytoplasm</keyword>
<keyword evidence="4" id="KW-0175">Coiled coil</keyword>
<comment type="similarity">
    <text evidence="3">Belongs to the DZIP C2H2-type zinc-finger protein family.</text>
</comment>
<evidence type="ECO:0000256" key="1">
    <source>
        <dbReference type="ARBA" id="ARBA00004114"/>
    </source>
</evidence>
<dbReference type="InterPro" id="IPR032714">
    <property type="entry name" value="DZIP1_N"/>
</dbReference>
<dbReference type="EMBL" id="KI546170">
    <property type="protein sequence ID" value="EST41465.1"/>
    <property type="molecule type" value="Genomic_DNA"/>
</dbReference>
<proteinExistence type="inferred from homology"/>
<dbReference type="GO" id="GO:0005737">
    <property type="term" value="C:cytoplasm"/>
    <property type="evidence" value="ECO:0007669"/>
    <property type="project" value="TreeGrafter"/>
</dbReference>
<dbReference type="Pfam" id="PF13815">
    <property type="entry name" value="Dzip-like_N"/>
    <property type="match status" value="1"/>
</dbReference>
<keyword evidence="6" id="KW-0966">Cell projection</keyword>
<keyword evidence="11" id="KW-1185">Reference proteome</keyword>
<dbReference type="GO" id="GO:0008270">
    <property type="term" value="F:zinc ion binding"/>
    <property type="evidence" value="ECO:0007669"/>
    <property type="project" value="UniProtKB-KW"/>
</dbReference>
<evidence type="ECO:0000256" key="2">
    <source>
        <dbReference type="ARBA" id="ARBA00004120"/>
    </source>
</evidence>
<dbReference type="AlphaFoldDB" id="V6LAI2"/>
<evidence type="ECO:0000313" key="10">
    <source>
        <dbReference type="EMBL" id="KAH0572407.1"/>
    </source>
</evidence>
<name>V6LAI2_9EUKA</name>
<protein>
    <recommendedName>
        <fullName evidence="8">C2H2-type domain-containing protein</fullName>
    </recommendedName>
</protein>
<evidence type="ECO:0000256" key="3">
    <source>
        <dbReference type="ARBA" id="ARBA00009131"/>
    </source>
</evidence>
<evidence type="ECO:0000313" key="11">
    <source>
        <dbReference type="Proteomes" id="UP000018208"/>
    </source>
</evidence>
<evidence type="ECO:0000256" key="6">
    <source>
        <dbReference type="ARBA" id="ARBA00023273"/>
    </source>
</evidence>
<evidence type="ECO:0000256" key="7">
    <source>
        <dbReference type="PROSITE-ProRule" id="PRU00042"/>
    </source>
</evidence>
<dbReference type="PROSITE" id="PS50157">
    <property type="entry name" value="ZINC_FINGER_C2H2_2"/>
    <property type="match status" value="1"/>
</dbReference>
<sequence length="326" mass="37493">MSIQFSNQGITGTHPFFYQRPTRPFDWQEFASRDIDMICNNSDIQQLGPLIQSLVHGDLNASLQGINVPAWVGRVFQSQQLFAQYLLYVQEQLQIQLQQPRIGEKENEMQAQINDLKRQLKAERQKRQADTMMLRLASLKPELVEHMPRCLECGKAFGDYQFLVSHYMRRHPGCEIPPPPMPTIPFELKCNHEPVREIIKEVIVEKPVYIEKEVQPPKPQSTSQTESDIFLTAKELKQQTNFSDEPLILNQGVYQSSPQFFQTGTYHATPAQNSQFNAGYKLPNSQQLSNIQLGTYRPDDDSFTCAFQHSPAEIAAIRAQLERQIQ</sequence>
<keyword evidence="7" id="KW-0479">Metal-binding</keyword>
<dbReference type="InterPro" id="IPR013087">
    <property type="entry name" value="Znf_C2H2_type"/>
</dbReference>
<keyword evidence="7" id="KW-0863">Zinc-finger</keyword>
<evidence type="ECO:0000313" key="9">
    <source>
        <dbReference type="EMBL" id="EST41465.1"/>
    </source>
</evidence>
<gene>
    <name evidence="9" type="ORF">SS50377_19187</name>
    <name evidence="10" type="ORF">SS50377_26617</name>
</gene>
<dbReference type="PANTHER" id="PTHR21502">
    <property type="entry name" value="ZINC FINGER PROTEIN DZIP1"/>
    <property type="match status" value="1"/>
</dbReference>
<organism evidence="9">
    <name type="scientific">Spironucleus salmonicida</name>
    <dbReference type="NCBI Taxonomy" id="348837"/>
    <lineage>
        <taxon>Eukaryota</taxon>
        <taxon>Metamonada</taxon>
        <taxon>Diplomonadida</taxon>
        <taxon>Hexamitidae</taxon>
        <taxon>Hexamitinae</taxon>
        <taxon>Spironucleus</taxon>
    </lineage>
</organism>